<dbReference type="RefSeq" id="WP_127607310.1">
    <property type="nucleotide sequence ID" value="NZ_JARTHJ010000027.1"/>
</dbReference>
<comment type="similarity">
    <text evidence="1">Belongs to the GerPA/GerPF family.</text>
</comment>
<dbReference type="Proteomes" id="UP000450917">
    <property type="component" value="Unassembled WGS sequence"/>
</dbReference>
<dbReference type="PANTHER" id="PTHR37808">
    <property type="entry name" value="SPORE GERMINATION PROTEIN-LIKE PROTEIN YDZR-RELATED"/>
    <property type="match status" value="1"/>
</dbReference>
<accession>A0A7X2ZEG4</accession>
<proteinExistence type="inferred from homology"/>
<dbReference type="PANTHER" id="PTHR37808:SF1">
    <property type="entry name" value="SPORE GERMINATION PROTEIN-LIKE PROTEIN YDZR"/>
    <property type="match status" value="1"/>
</dbReference>
<evidence type="ECO:0000313" key="3">
    <source>
        <dbReference type="Proteomes" id="UP000450917"/>
    </source>
</evidence>
<dbReference type="InterPro" id="IPR019618">
    <property type="entry name" value="Spore_germination_GerPA"/>
</dbReference>
<protein>
    <submittedName>
        <fullName evidence="2">Spore germination protein</fullName>
    </submittedName>
</protein>
<reference evidence="2 3" key="1">
    <citation type="submission" date="2019-11" db="EMBL/GenBank/DDBJ databases">
        <title>Draft genome sequences of five Paenibacillus species of dairy origin.</title>
        <authorList>
            <person name="Olajide A.M."/>
            <person name="Chen S."/>
            <person name="Lapointe G."/>
        </authorList>
    </citation>
    <scope>NUCLEOTIDE SEQUENCE [LARGE SCALE GENOMIC DNA]</scope>
    <source>
        <strain evidence="2 3">2CS3</strain>
    </source>
</reference>
<dbReference type="Pfam" id="PF10676">
    <property type="entry name" value="gerPA"/>
    <property type="match status" value="1"/>
</dbReference>
<dbReference type="AlphaFoldDB" id="A0A7X2ZEG4"/>
<name>A0A7X2ZEG4_9BACL</name>
<keyword evidence="3" id="KW-1185">Reference proteome</keyword>
<evidence type="ECO:0000313" key="2">
    <source>
        <dbReference type="EMBL" id="MUG72661.1"/>
    </source>
</evidence>
<comment type="caution">
    <text evidence="2">The sequence shown here is derived from an EMBL/GenBank/DDBJ whole genome shotgun (WGS) entry which is preliminary data.</text>
</comment>
<gene>
    <name evidence="2" type="ORF">GNP93_18505</name>
</gene>
<evidence type="ECO:0000256" key="1">
    <source>
        <dbReference type="ARBA" id="ARBA00008103"/>
    </source>
</evidence>
<organism evidence="2 3">
    <name type="scientific">Paenibacillus validus</name>
    <dbReference type="NCBI Taxonomy" id="44253"/>
    <lineage>
        <taxon>Bacteria</taxon>
        <taxon>Bacillati</taxon>
        <taxon>Bacillota</taxon>
        <taxon>Bacilli</taxon>
        <taxon>Bacillales</taxon>
        <taxon>Paenibacillaceae</taxon>
        <taxon>Paenibacillus</taxon>
    </lineage>
</organism>
<dbReference type="EMBL" id="WNZX01000016">
    <property type="protein sequence ID" value="MUG72661.1"/>
    <property type="molecule type" value="Genomic_DNA"/>
</dbReference>
<sequence>MPSIILAPIKITGNEGDLVFGDVLQINPKTTFKFYTGSGGSNTGDFSATFTLISFTNTLDPDIADSNNAANN</sequence>